<accession>K9Z9A2</accession>
<feature type="compositionally biased region" description="Polar residues" evidence="1">
    <location>
        <begin position="149"/>
        <end position="170"/>
    </location>
</feature>
<feature type="region of interest" description="Disordered" evidence="1">
    <location>
        <begin position="47"/>
        <end position="91"/>
    </location>
</feature>
<dbReference type="eggNOG" id="ENOG5031KCI">
    <property type="taxonomic scope" value="Bacteria"/>
</dbReference>
<evidence type="ECO:0000313" key="2">
    <source>
        <dbReference type="EMBL" id="AFZ55736.1"/>
    </source>
</evidence>
<dbReference type="HOGENOM" id="CLU_069098_0_0_3"/>
<dbReference type="KEGG" id="acy:Anacy_0127"/>
<evidence type="ECO:0000313" key="3">
    <source>
        <dbReference type="Proteomes" id="UP000010474"/>
    </source>
</evidence>
<dbReference type="PATRIC" id="fig|272123.3.peg.136"/>
<dbReference type="OrthoDB" id="529932at2"/>
<sequence>MQILGVSISTSKLSYSFREQLMGIKTQITSAGILSLAIAGCTIGSTPEATNTPNPANPAPTSEATAPKPPTDPAFINPVVPPRPDQNAIANGGGIIQSTQVQPRLLEIQKGRTDPFSQIVANPAAQMPSNSVPKAVPKLPPLPTPIKPQTNQNRTPGQTNNPAQVGQQGKPNGKIAIQTKPKPISAPVLPKLQPQVIAKAPIVPVLPPQPQPDSAKAVLVSGVVLIGKQPQAIIKVPDEPTSRYVQSGQRLANGVLIKRIEMNRGSDPVVILEQYGIEVAKSVGEKPANADPSKTAAAGNSISMVTPL</sequence>
<name>K9Z9A2_ANACC</name>
<dbReference type="EMBL" id="CP003659">
    <property type="protein sequence ID" value="AFZ55736.1"/>
    <property type="molecule type" value="Genomic_DNA"/>
</dbReference>
<reference evidence="3" key="1">
    <citation type="journal article" date="2013" name="Proc. Natl. Acad. Sci. U.S.A.">
        <title>Improving the coverage of the cyanobacterial phylum using diversity-driven genome sequencing.</title>
        <authorList>
            <person name="Shih P.M."/>
            <person name="Wu D."/>
            <person name="Latifi A."/>
            <person name="Axen S.D."/>
            <person name="Fewer D.P."/>
            <person name="Talla E."/>
            <person name="Calteau A."/>
            <person name="Cai F."/>
            <person name="Tandeau de Marsac N."/>
            <person name="Rippka R."/>
            <person name="Herdman M."/>
            <person name="Sivonen K."/>
            <person name="Coursin T."/>
            <person name="Laurent T."/>
            <person name="Goodwin L."/>
            <person name="Nolan M."/>
            <person name="Davenport K.W."/>
            <person name="Han C.S."/>
            <person name="Rubin E.M."/>
            <person name="Eisen J.A."/>
            <person name="Woyke T."/>
            <person name="Gugger M."/>
            <person name="Kerfeld C.A."/>
        </authorList>
    </citation>
    <scope>NUCLEOTIDE SEQUENCE [LARGE SCALE GENOMIC DNA]</scope>
    <source>
        <strain evidence="3">ATCC 27899 / PCC 7122</strain>
    </source>
</reference>
<dbReference type="AlphaFoldDB" id="K9Z9A2"/>
<keyword evidence="3" id="KW-1185">Reference proteome</keyword>
<dbReference type="Proteomes" id="UP000010474">
    <property type="component" value="Chromosome"/>
</dbReference>
<protein>
    <submittedName>
        <fullName evidence="2">Uncharacterized protein</fullName>
    </submittedName>
</protein>
<organism evidence="2 3">
    <name type="scientific">Anabaena cylindrica (strain ATCC 27899 / PCC 7122)</name>
    <dbReference type="NCBI Taxonomy" id="272123"/>
    <lineage>
        <taxon>Bacteria</taxon>
        <taxon>Bacillati</taxon>
        <taxon>Cyanobacteriota</taxon>
        <taxon>Cyanophyceae</taxon>
        <taxon>Nostocales</taxon>
        <taxon>Nostocaceae</taxon>
        <taxon>Anabaena</taxon>
    </lineage>
</organism>
<feature type="region of interest" description="Disordered" evidence="1">
    <location>
        <begin position="125"/>
        <end position="170"/>
    </location>
</feature>
<proteinExistence type="predicted"/>
<dbReference type="STRING" id="272123.Anacy_0127"/>
<evidence type="ECO:0000256" key="1">
    <source>
        <dbReference type="SAM" id="MobiDB-lite"/>
    </source>
</evidence>
<feature type="compositionally biased region" description="Polar residues" evidence="1">
    <location>
        <begin position="298"/>
        <end position="308"/>
    </location>
</feature>
<feature type="compositionally biased region" description="Low complexity" evidence="1">
    <location>
        <begin position="47"/>
        <end position="66"/>
    </location>
</feature>
<gene>
    <name evidence="2" type="ordered locus">Anacy_0127</name>
</gene>
<feature type="region of interest" description="Disordered" evidence="1">
    <location>
        <begin position="285"/>
        <end position="308"/>
    </location>
</feature>